<feature type="transmembrane region" description="Helical" evidence="5">
    <location>
        <begin position="72"/>
        <end position="92"/>
    </location>
</feature>
<feature type="transmembrane region" description="Helical" evidence="5">
    <location>
        <begin position="172"/>
        <end position="190"/>
    </location>
</feature>
<keyword evidence="4 5" id="KW-0472">Membrane</keyword>
<dbReference type="NCBIfam" id="TIGR00367">
    <property type="entry name" value="calcium/sodium antiporter"/>
    <property type="match status" value="1"/>
</dbReference>
<dbReference type="InterPro" id="IPR004481">
    <property type="entry name" value="K/Na/Ca-exchanger"/>
</dbReference>
<dbReference type="Gene3D" id="1.20.1420.30">
    <property type="entry name" value="NCX, central ion-binding region"/>
    <property type="match status" value="1"/>
</dbReference>
<dbReference type="GO" id="GO:0006874">
    <property type="term" value="P:intracellular calcium ion homeostasis"/>
    <property type="evidence" value="ECO:0007669"/>
    <property type="project" value="TreeGrafter"/>
</dbReference>
<evidence type="ECO:0000256" key="1">
    <source>
        <dbReference type="ARBA" id="ARBA00004141"/>
    </source>
</evidence>
<reference evidence="7 8" key="1">
    <citation type="submission" date="2018-06" db="EMBL/GenBank/DDBJ databases">
        <title>Complete genome of Desulfovibrio marinus P48SEP.</title>
        <authorList>
            <person name="Crispim J.S."/>
            <person name="Vidigal P.M.P."/>
            <person name="Silva L.C.F."/>
            <person name="Araujo L.C."/>
            <person name="Laguardia C.N."/>
            <person name="Dias R.S."/>
            <person name="Sousa M.P."/>
            <person name="Paula S.O."/>
            <person name="Silva C."/>
        </authorList>
    </citation>
    <scope>NUCLEOTIDE SEQUENCE [LARGE SCALE GENOMIC DNA]</scope>
    <source>
        <strain evidence="7 8">P48SEP</strain>
    </source>
</reference>
<sequence length="322" mass="33024">MPPVLQLLIGLPLLLVGGHFLATGAGALALRLRIPQLTVGLTIVAMGTSAPELAVSLLAAMRSSPDIAMGNVIGSNIANLLLILGAVGVLRPLTLTTSIRWREIPFMLLSIIVLAALVNDASLSSMGSGTGPDVLGRGEGVALIGFFAVYLYYVVSVARSSGMQAEEEVTTLSLPVASLMTVGGLIALIAGGRLTVSGASGVALAMGASEALVGLTIVAIGTSLPELVTSLAAARQGNADLAVGNVVGSNIFNIFWILGVSSTISPVPFNTRLNADLGVLAAGTLLFFLFTYTGRRHTVDRGEAALFLFMYAAYVGYLAVRG</sequence>
<feature type="domain" description="Sodium/calcium exchanger membrane region" evidence="6">
    <location>
        <begin position="5"/>
        <end position="154"/>
    </location>
</feature>
<accession>A0A6P1ZN57</accession>
<dbReference type="InterPro" id="IPR004837">
    <property type="entry name" value="NaCa_Exmemb"/>
</dbReference>
<dbReference type="Proteomes" id="UP000434052">
    <property type="component" value="Unassembled WGS sequence"/>
</dbReference>
<keyword evidence="3 5" id="KW-1133">Transmembrane helix</keyword>
<dbReference type="Pfam" id="PF01699">
    <property type="entry name" value="Na_Ca_ex"/>
    <property type="match status" value="2"/>
</dbReference>
<comment type="subcellular location">
    <subcellularLocation>
        <location evidence="1">Membrane</location>
        <topology evidence="1">Multi-pass membrane protein</topology>
    </subcellularLocation>
</comment>
<gene>
    <name evidence="7" type="ORF">DQK91_03690</name>
</gene>
<dbReference type="GO" id="GO:0005262">
    <property type="term" value="F:calcium channel activity"/>
    <property type="evidence" value="ECO:0007669"/>
    <property type="project" value="TreeGrafter"/>
</dbReference>
<feature type="transmembrane region" description="Helical" evidence="5">
    <location>
        <begin position="304"/>
        <end position="320"/>
    </location>
</feature>
<dbReference type="EMBL" id="QMIF01000002">
    <property type="protein sequence ID" value="TVM35777.1"/>
    <property type="molecule type" value="Genomic_DNA"/>
</dbReference>
<feature type="domain" description="Sodium/calcium exchanger membrane region" evidence="6">
    <location>
        <begin position="179"/>
        <end position="318"/>
    </location>
</feature>
<dbReference type="GO" id="GO:0008273">
    <property type="term" value="F:calcium, potassium:sodium antiporter activity"/>
    <property type="evidence" value="ECO:0007669"/>
    <property type="project" value="TreeGrafter"/>
</dbReference>
<evidence type="ECO:0000313" key="7">
    <source>
        <dbReference type="EMBL" id="TVM35777.1"/>
    </source>
</evidence>
<feature type="transmembrane region" description="Helical" evidence="5">
    <location>
        <begin position="37"/>
        <end position="60"/>
    </location>
</feature>
<dbReference type="PANTHER" id="PTHR10846">
    <property type="entry name" value="SODIUM/POTASSIUM/CALCIUM EXCHANGER"/>
    <property type="match status" value="1"/>
</dbReference>
<evidence type="ECO:0000313" key="8">
    <source>
        <dbReference type="Proteomes" id="UP000434052"/>
    </source>
</evidence>
<dbReference type="GO" id="GO:0005886">
    <property type="term" value="C:plasma membrane"/>
    <property type="evidence" value="ECO:0007669"/>
    <property type="project" value="TreeGrafter"/>
</dbReference>
<dbReference type="InterPro" id="IPR044880">
    <property type="entry name" value="NCX_ion-bd_dom_sf"/>
</dbReference>
<feature type="transmembrane region" description="Helical" evidence="5">
    <location>
        <begin position="134"/>
        <end position="152"/>
    </location>
</feature>
<protein>
    <submittedName>
        <fullName evidence="7">Sodium:calcium antiporter</fullName>
    </submittedName>
</protein>
<evidence type="ECO:0000256" key="2">
    <source>
        <dbReference type="ARBA" id="ARBA00022692"/>
    </source>
</evidence>
<evidence type="ECO:0000256" key="4">
    <source>
        <dbReference type="ARBA" id="ARBA00023136"/>
    </source>
</evidence>
<feature type="transmembrane region" description="Helical" evidence="5">
    <location>
        <begin position="273"/>
        <end position="292"/>
    </location>
</feature>
<evidence type="ECO:0000256" key="3">
    <source>
        <dbReference type="ARBA" id="ARBA00022989"/>
    </source>
</evidence>
<feature type="transmembrane region" description="Helical" evidence="5">
    <location>
        <begin position="241"/>
        <end position="261"/>
    </location>
</feature>
<evidence type="ECO:0000259" key="6">
    <source>
        <dbReference type="Pfam" id="PF01699"/>
    </source>
</evidence>
<organism evidence="7 8">
    <name type="scientific">Oceanidesulfovibrio marinus</name>
    <dbReference type="NCBI Taxonomy" id="370038"/>
    <lineage>
        <taxon>Bacteria</taxon>
        <taxon>Pseudomonadati</taxon>
        <taxon>Thermodesulfobacteriota</taxon>
        <taxon>Desulfovibrionia</taxon>
        <taxon>Desulfovibrionales</taxon>
        <taxon>Desulfovibrionaceae</taxon>
        <taxon>Oceanidesulfovibrio</taxon>
    </lineage>
</organism>
<dbReference type="OrthoDB" id="9794225at2"/>
<name>A0A6P1ZN57_9BACT</name>
<feature type="transmembrane region" description="Helical" evidence="5">
    <location>
        <begin position="104"/>
        <end position="122"/>
    </location>
</feature>
<dbReference type="RefSeq" id="WP_144234107.1">
    <property type="nucleotide sequence ID" value="NZ_QMIF01000002.1"/>
</dbReference>
<keyword evidence="2 5" id="KW-0812">Transmembrane</keyword>
<dbReference type="AlphaFoldDB" id="A0A6P1ZN57"/>
<comment type="caution">
    <text evidence="7">The sequence shown here is derived from an EMBL/GenBank/DDBJ whole genome shotgun (WGS) entry which is preliminary data.</text>
</comment>
<dbReference type="PANTHER" id="PTHR10846:SF8">
    <property type="entry name" value="INNER MEMBRANE PROTEIN YRBG"/>
    <property type="match status" value="1"/>
</dbReference>
<proteinExistence type="predicted"/>
<evidence type="ECO:0000256" key="5">
    <source>
        <dbReference type="SAM" id="Phobius"/>
    </source>
</evidence>